<reference evidence="1" key="1">
    <citation type="submission" date="2018-12" db="EMBL/GenBank/DDBJ databases">
        <title>Singled stranded DNA viruses identified in blackflies (Austrosimulium ungulatum) sampled in New Zealand.</title>
        <authorList>
            <person name="Kraberger S."/>
            <person name="Fontenele R.S."/>
            <person name="Schmidlin K."/>
            <person name="Walters M."/>
            <person name="Varsani A."/>
        </authorList>
    </citation>
    <scope>NUCLEOTIDE SEQUENCE [LARGE SCALE GENOMIC DNA]</scope>
    <source>
        <strain evidence="1">100</strain>
    </source>
</reference>
<protein>
    <submittedName>
        <fullName evidence="1">Nonstructural protein</fullName>
    </submittedName>
</protein>
<organism evidence="1">
    <name type="scientific">Blackfly microvirus SF02</name>
    <dbReference type="NCBI Taxonomy" id="2576452"/>
    <lineage>
        <taxon>Viruses</taxon>
        <taxon>Monodnaviria</taxon>
        <taxon>Sangervirae</taxon>
        <taxon>Phixviricota</taxon>
        <taxon>Malgrandaviricetes</taxon>
        <taxon>Petitvirales</taxon>
        <taxon>Microviridae</taxon>
        <taxon>Microvirus</taxon>
    </lineage>
</organism>
<sequence>MESNRYFKIFSVFDSKAASFGVPFADHQEGSAIRNFADAVNDGSNPNNMWHNHPEDFSLFQLAEFDNNTGEIVPIKPKSLVTASALQTFKQPELKLDA</sequence>
<proteinExistence type="predicted"/>
<name>A0A4P8PKC4_9VIRU</name>
<dbReference type="Pfam" id="PF20577">
    <property type="entry name" value="Phage_ORF5"/>
    <property type="match status" value="1"/>
</dbReference>
<accession>A0A4P8PKC4</accession>
<dbReference type="InterPro" id="IPR046781">
    <property type="entry name" value="Phage_ORF5"/>
</dbReference>
<evidence type="ECO:0000313" key="1">
    <source>
        <dbReference type="EMBL" id="QCQ84847.1"/>
    </source>
</evidence>
<dbReference type="EMBL" id="MK249177">
    <property type="protein sequence ID" value="QCQ84847.1"/>
    <property type="molecule type" value="Genomic_DNA"/>
</dbReference>
<dbReference type="Proteomes" id="UP000322072">
    <property type="component" value="Segment"/>
</dbReference>